<evidence type="ECO:0000256" key="5">
    <source>
        <dbReference type="ARBA" id="ARBA00023224"/>
    </source>
</evidence>
<reference evidence="13" key="1">
    <citation type="submission" date="2021-07" db="EMBL/GenBank/DDBJ databases">
        <title>Shewanella sp. YLB-07 whole genome sequence.</title>
        <authorList>
            <person name="Yu L."/>
        </authorList>
    </citation>
    <scope>NUCLEOTIDE SEQUENCE</scope>
    <source>
        <strain evidence="13">YLB-08</strain>
    </source>
</reference>
<dbReference type="PANTHER" id="PTHR32089">
    <property type="entry name" value="METHYL-ACCEPTING CHEMOTAXIS PROTEIN MCPB"/>
    <property type="match status" value="1"/>
</dbReference>
<dbReference type="SMART" id="SM00283">
    <property type="entry name" value="MA"/>
    <property type="match status" value="1"/>
</dbReference>
<feature type="transmembrane region" description="Helical" evidence="9">
    <location>
        <begin position="309"/>
        <end position="332"/>
    </location>
</feature>
<accession>A0ABX6V9K5</accession>
<dbReference type="PANTHER" id="PTHR32089:SF119">
    <property type="entry name" value="METHYL-ACCEPTING CHEMOTAXIS PROTEIN CTPL"/>
    <property type="match status" value="1"/>
</dbReference>
<keyword evidence="3 9" id="KW-1133">Transmembrane helix</keyword>
<comment type="similarity">
    <text evidence="6">Belongs to the methyl-accepting chemotaxis (MCP) protein family.</text>
</comment>
<evidence type="ECO:0000259" key="11">
    <source>
        <dbReference type="PROSITE" id="PS50885"/>
    </source>
</evidence>
<evidence type="ECO:0000256" key="4">
    <source>
        <dbReference type="ARBA" id="ARBA00023136"/>
    </source>
</evidence>
<keyword evidence="5 7" id="KW-0807">Transducer</keyword>
<evidence type="ECO:0000256" key="3">
    <source>
        <dbReference type="ARBA" id="ARBA00022989"/>
    </source>
</evidence>
<keyword evidence="14" id="KW-1185">Reference proteome</keyword>
<evidence type="ECO:0000256" key="1">
    <source>
        <dbReference type="ARBA" id="ARBA00004141"/>
    </source>
</evidence>
<dbReference type="PROSITE" id="PS50906">
    <property type="entry name" value="NIT"/>
    <property type="match status" value="1"/>
</dbReference>
<dbReference type="InterPro" id="IPR004089">
    <property type="entry name" value="MCPsignal_dom"/>
</dbReference>
<dbReference type="InterPro" id="IPR004090">
    <property type="entry name" value="Chemotax_Me-accpt_rcpt"/>
</dbReference>
<feature type="domain" description="Methyl-accepting transducer" evidence="10">
    <location>
        <begin position="391"/>
        <end position="627"/>
    </location>
</feature>
<proteinExistence type="inferred from homology"/>
<dbReference type="RefSeq" id="WP_142871259.1">
    <property type="nucleotide sequence ID" value="NZ_CP045503.2"/>
</dbReference>
<protein>
    <submittedName>
        <fullName evidence="13">Methyl-accepting chemotaxis protein</fullName>
    </submittedName>
</protein>
<gene>
    <name evidence="13" type="ORF">FM038_012665</name>
</gene>
<feature type="transmembrane region" description="Helical" evidence="9">
    <location>
        <begin position="15"/>
        <end position="35"/>
    </location>
</feature>
<evidence type="ECO:0000313" key="13">
    <source>
        <dbReference type="EMBL" id="QPG58197.1"/>
    </source>
</evidence>
<dbReference type="InterPro" id="IPR003660">
    <property type="entry name" value="HAMP_dom"/>
</dbReference>
<evidence type="ECO:0000256" key="6">
    <source>
        <dbReference type="ARBA" id="ARBA00029447"/>
    </source>
</evidence>
<dbReference type="Gene3D" id="1.10.287.950">
    <property type="entry name" value="Methyl-accepting chemotaxis protein"/>
    <property type="match status" value="1"/>
</dbReference>
<feature type="domain" description="NIT" evidence="12">
    <location>
        <begin position="55"/>
        <end position="302"/>
    </location>
</feature>
<dbReference type="SUPFAM" id="SSF58104">
    <property type="entry name" value="Methyl-accepting chemotaxis protein (MCP) signaling domain"/>
    <property type="match status" value="1"/>
</dbReference>
<keyword evidence="8" id="KW-0175">Coiled coil</keyword>
<feature type="coiled-coil region" evidence="8">
    <location>
        <begin position="630"/>
        <end position="657"/>
    </location>
</feature>
<evidence type="ECO:0000256" key="8">
    <source>
        <dbReference type="SAM" id="Coils"/>
    </source>
</evidence>
<dbReference type="Pfam" id="PF00015">
    <property type="entry name" value="MCPsignal"/>
    <property type="match status" value="1"/>
</dbReference>
<sequence length="665" mass="72883">MKIRWIENLTIKNKLLIVILPPILGCIIFGLSIVYNQFQLSQSLAKVEVLSELAGVNSALVHELQKERGMSAGFLSAQGQAFISQLPAQRSLTDKQIRTFKSFISTHDLPSVFTYQLSEVNNGLSRLNSIRNSVDKLSITIADEVKFYSKLNRELLSIVDQTAHEGGSQTIAIQAASFSAFLQMKERAGLERAVLSSMFGQQDINSQRFVKFVTLVSEQNSYQERFIALADDEVKQDYQGLQNSKPVTDVNVLRQVVFDQNAQSIQMQSAENWFSQSTKRIELLSQFEQSLAKSLMGQTQKQLSASNRLMYSIVLLMLVSGVFVFGVSILVGRYMHRTLHHMHTTVTKAQTNFDLSLRVQTHTSDELGQLGTAFNLMMIDFEHVILKVRDNTTSLLLASEKMDTCATLMQKDVAIGHSESEQVASAMTEMSATVQEIAHNAVSASEASTAANIEAKAGSIEVSKTGASIKLLAVEIDDAAKAIHELDSDIQSIVSVLGVISGIAEQTNLLALNAAIEAARAGEMGRGFAVVADEVRSLAQRAQTSTEDIRSMTERLENGASIAVKAMEKGKAQAELSVKESQKAGEELDRIVSEVGVIDSMNEQIAAATHEQSTVSEEVNRNALNISETYRNTQAVADELSELNEALLNDANNMAQEVSKFKLSS</sequence>
<dbReference type="PROSITE" id="PS50885">
    <property type="entry name" value="HAMP"/>
    <property type="match status" value="1"/>
</dbReference>
<dbReference type="Pfam" id="PF00672">
    <property type="entry name" value="HAMP"/>
    <property type="match status" value="1"/>
</dbReference>
<dbReference type="PRINTS" id="PR00260">
    <property type="entry name" value="CHEMTRNSDUCR"/>
</dbReference>
<feature type="domain" description="HAMP" evidence="11">
    <location>
        <begin position="333"/>
        <end position="386"/>
    </location>
</feature>
<dbReference type="PROSITE" id="PS50111">
    <property type="entry name" value="CHEMOTAXIS_TRANSDUC_2"/>
    <property type="match status" value="1"/>
</dbReference>
<dbReference type="Pfam" id="PF08376">
    <property type="entry name" value="NIT"/>
    <property type="match status" value="1"/>
</dbReference>
<organism evidence="13 14">
    <name type="scientific">Shewanella eurypsychrophilus</name>
    <dbReference type="NCBI Taxonomy" id="2593656"/>
    <lineage>
        <taxon>Bacteria</taxon>
        <taxon>Pseudomonadati</taxon>
        <taxon>Pseudomonadota</taxon>
        <taxon>Gammaproteobacteria</taxon>
        <taxon>Alteromonadales</taxon>
        <taxon>Shewanellaceae</taxon>
        <taxon>Shewanella</taxon>
    </lineage>
</organism>
<dbReference type="InterPro" id="IPR010910">
    <property type="entry name" value="Nitrate/nitrite_sensing_bac"/>
</dbReference>
<evidence type="ECO:0000259" key="12">
    <source>
        <dbReference type="PROSITE" id="PS50906"/>
    </source>
</evidence>
<evidence type="ECO:0000256" key="9">
    <source>
        <dbReference type="SAM" id="Phobius"/>
    </source>
</evidence>
<evidence type="ECO:0000259" key="10">
    <source>
        <dbReference type="PROSITE" id="PS50111"/>
    </source>
</evidence>
<evidence type="ECO:0000313" key="14">
    <source>
        <dbReference type="Proteomes" id="UP000316416"/>
    </source>
</evidence>
<dbReference type="CDD" id="cd11386">
    <property type="entry name" value="MCP_signal"/>
    <property type="match status" value="1"/>
</dbReference>
<evidence type="ECO:0000256" key="7">
    <source>
        <dbReference type="PROSITE-ProRule" id="PRU00284"/>
    </source>
</evidence>
<dbReference type="EMBL" id="CP045503">
    <property type="protein sequence ID" value="QPG58197.1"/>
    <property type="molecule type" value="Genomic_DNA"/>
</dbReference>
<dbReference type="Proteomes" id="UP000316416">
    <property type="component" value="Chromosome"/>
</dbReference>
<dbReference type="Gene3D" id="6.10.340.10">
    <property type="match status" value="1"/>
</dbReference>
<dbReference type="CDD" id="cd06225">
    <property type="entry name" value="HAMP"/>
    <property type="match status" value="1"/>
</dbReference>
<keyword evidence="4 9" id="KW-0472">Membrane</keyword>
<name>A0ABX6V9K5_9GAMM</name>
<comment type="subcellular location">
    <subcellularLocation>
        <location evidence="1">Membrane</location>
        <topology evidence="1">Multi-pass membrane protein</topology>
    </subcellularLocation>
</comment>
<evidence type="ECO:0000256" key="2">
    <source>
        <dbReference type="ARBA" id="ARBA00022692"/>
    </source>
</evidence>
<dbReference type="InterPro" id="IPR013587">
    <property type="entry name" value="Nitrate/nitrite_sensing"/>
</dbReference>
<keyword evidence="2 9" id="KW-0812">Transmembrane</keyword>